<comment type="similarity">
    <text evidence="1 6">Belongs to the ketopantoate reductase family.</text>
</comment>
<dbReference type="SUPFAM" id="SSF51735">
    <property type="entry name" value="NAD(P)-binding Rossmann-fold domains"/>
    <property type="match status" value="1"/>
</dbReference>
<name>A0A1R0H1K0_9FUNG</name>
<keyword evidence="3 6" id="KW-0521">NADP</keyword>
<dbReference type="PANTHER" id="PTHR43765:SF2">
    <property type="entry name" value="2-DEHYDROPANTOATE 2-REDUCTASE"/>
    <property type="match status" value="1"/>
</dbReference>
<evidence type="ECO:0000256" key="1">
    <source>
        <dbReference type="ARBA" id="ARBA00007870"/>
    </source>
</evidence>
<evidence type="ECO:0000313" key="10">
    <source>
        <dbReference type="Proteomes" id="UP000187455"/>
    </source>
</evidence>
<protein>
    <recommendedName>
        <fullName evidence="2 6">2-dehydropantoate 2-reductase</fullName>
        <ecNumber evidence="2 6">1.1.1.169</ecNumber>
    </recommendedName>
    <alternativeName>
        <fullName evidence="5 6">Ketopantoate reductase</fullName>
    </alternativeName>
</protein>
<evidence type="ECO:0000259" key="8">
    <source>
        <dbReference type="Pfam" id="PF08546"/>
    </source>
</evidence>
<dbReference type="InterPro" id="IPR013332">
    <property type="entry name" value="KPR_N"/>
</dbReference>
<evidence type="ECO:0000259" key="7">
    <source>
        <dbReference type="Pfam" id="PF02558"/>
    </source>
</evidence>
<dbReference type="STRING" id="133383.A0A1R0H1K0"/>
<keyword evidence="4 6" id="KW-0560">Oxidoreductase</keyword>
<feature type="domain" description="Ketopantoate reductase N-terminal" evidence="7">
    <location>
        <begin position="10"/>
        <end position="187"/>
    </location>
</feature>
<proteinExistence type="inferred from homology"/>
<dbReference type="Pfam" id="PF02558">
    <property type="entry name" value="ApbA"/>
    <property type="match status" value="1"/>
</dbReference>
<keyword evidence="10" id="KW-1185">Reference proteome</keyword>
<dbReference type="PANTHER" id="PTHR43765">
    <property type="entry name" value="2-DEHYDROPANTOATE 2-REDUCTASE-RELATED"/>
    <property type="match status" value="1"/>
</dbReference>
<evidence type="ECO:0000256" key="3">
    <source>
        <dbReference type="ARBA" id="ARBA00022857"/>
    </source>
</evidence>
<dbReference type="Gene3D" id="1.10.1040.10">
    <property type="entry name" value="N-(1-d-carboxylethyl)-l-norvaline Dehydrogenase, domain 2"/>
    <property type="match status" value="1"/>
</dbReference>
<dbReference type="GO" id="GO:0015940">
    <property type="term" value="P:pantothenate biosynthetic process"/>
    <property type="evidence" value="ECO:0007669"/>
    <property type="project" value="InterPro"/>
</dbReference>
<dbReference type="GO" id="GO:0005737">
    <property type="term" value="C:cytoplasm"/>
    <property type="evidence" value="ECO:0007669"/>
    <property type="project" value="TreeGrafter"/>
</dbReference>
<dbReference type="InterPro" id="IPR036291">
    <property type="entry name" value="NAD(P)-bd_dom_sf"/>
</dbReference>
<gene>
    <name evidence="9" type="ORF">AYI68_g2873</name>
</gene>
<comment type="caution">
    <text evidence="9">The sequence shown here is derived from an EMBL/GenBank/DDBJ whole genome shotgun (WGS) entry which is preliminary data.</text>
</comment>
<dbReference type="Pfam" id="PF08546">
    <property type="entry name" value="ApbA_C"/>
    <property type="match status" value="1"/>
</dbReference>
<dbReference type="OrthoDB" id="73846at2759"/>
<dbReference type="EMBL" id="LSSL01001130">
    <property type="protein sequence ID" value="OLY82995.1"/>
    <property type="molecule type" value="Genomic_DNA"/>
</dbReference>
<evidence type="ECO:0000256" key="4">
    <source>
        <dbReference type="ARBA" id="ARBA00023002"/>
    </source>
</evidence>
<dbReference type="Gene3D" id="3.40.50.720">
    <property type="entry name" value="NAD(P)-binding Rossmann-like Domain"/>
    <property type="match status" value="1"/>
</dbReference>
<dbReference type="InterPro" id="IPR008927">
    <property type="entry name" value="6-PGluconate_DH-like_C_sf"/>
</dbReference>
<dbReference type="InterPro" id="IPR013752">
    <property type="entry name" value="KPA_reductase"/>
</dbReference>
<accession>A0A1R0H1K0</accession>
<dbReference type="GO" id="GO:0050661">
    <property type="term" value="F:NADP binding"/>
    <property type="evidence" value="ECO:0007669"/>
    <property type="project" value="TreeGrafter"/>
</dbReference>
<evidence type="ECO:0000256" key="6">
    <source>
        <dbReference type="RuleBase" id="RU362068"/>
    </source>
</evidence>
<dbReference type="NCBIfam" id="TIGR00745">
    <property type="entry name" value="apbA_panE"/>
    <property type="match status" value="1"/>
</dbReference>
<comment type="catalytic activity">
    <reaction evidence="6">
        <text>(R)-pantoate + NADP(+) = 2-dehydropantoate + NADPH + H(+)</text>
        <dbReference type="Rhea" id="RHEA:16233"/>
        <dbReference type="ChEBI" id="CHEBI:11561"/>
        <dbReference type="ChEBI" id="CHEBI:15378"/>
        <dbReference type="ChEBI" id="CHEBI:15980"/>
        <dbReference type="ChEBI" id="CHEBI:57783"/>
        <dbReference type="ChEBI" id="CHEBI:58349"/>
        <dbReference type="EC" id="1.1.1.169"/>
    </reaction>
</comment>
<evidence type="ECO:0000256" key="5">
    <source>
        <dbReference type="ARBA" id="ARBA00032024"/>
    </source>
</evidence>
<reference evidence="9 10" key="1">
    <citation type="journal article" date="2016" name="Mol. Biol. Evol.">
        <title>Genome-Wide Survey of Gut Fungi (Harpellales) Reveals the First Horizontally Transferred Ubiquitin Gene from a Mosquito Host.</title>
        <authorList>
            <person name="Wang Y."/>
            <person name="White M.M."/>
            <person name="Kvist S."/>
            <person name="Moncalvo J.M."/>
        </authorList>
    </citation>
    <scope>NUCLEOTIDE SEQUENCE [LARGE SCALE GENOMIC DNA]</scope>
    <source>
        <strain evidence="9 10">ALG-7-W6</strain>
    </source>
</reference>
<comment type="function">
    <text evidence="6">Catalyzes the NADPH-dependent reduction of ketopantoate into pantoic acid.</text>
</comment>
<dbReference type="AlphaFoldDB" id="A0A1R0H1K0"/>
<dbReference type="GO" id="GO:0008677">
    <property type="term" value="F:2-dehydropantoate 2-reductase activity"/>
    <property type="evidence" value="ECO:0007669"/>
    <property type="project" value="UniProtKB-EC"/>
</dbReference>
<evidence type="ECO:0000256" key="2">
    <source>
        <dbReference type="ARBA" id="ARBA00013014"/>
    </source>
</evidence>
<dbReference type="EC" id="1.1.1.169" evidence="2 6"/>
<feature type="domain" description="Ketopantoate reductase C-terminal" evidence="8">
    <location>
        <begin position="223"/>
        <end position="347"/>
    </location>
</feature>
<dbReference type="InterPro" id="IPR050838">
    <property type="entry name" value="Ketopantoate_reductase"/>
</dbReference>
<dbReference type="SUPFAM" id="SSF48179">
    <property type="entry name" value="6-phosphogluconate dehydrogenase C-terminal domain-like"/>
    <property type="match status" value="1"/>
</dbReference>
<evidence type="ECO:0000313" key="9">
    <source>
        <dbReference type="EMBL" id="OLY82995.1"/>
    </source>
</evidence>
<dbReference type="InterPro" id="IPR013328">
    <property type="entry name" value="6PGD_dom2"/>
</dbReference>
<dbReference type="InterPro" id="IPR003710">
    <property type="entry name" value="ApbA"/>
</dbReference>
<dbReference type="Proteomes" id="UP000187455">
    <property type="component" value="Unassembled WGS sequence"/>
</dbReference>
<sequence>MNKVYKTGQVHILGAGSIGSLFGFHLRKAGVPVTLIFRNKEKSARFKEWGSRVGILDNYGKNQEAGETENIVEFEGGFGVLDAPELGGTASCVSESNRIEKLLVTTKAFDAVAGIARIYPYLSTNPEIMLLLNGMGVLEKVETFFKNEGREKYPRIYVGTTTHGCMPLQQEFSYSHTGFGSCHISEYTTGHPQMELGDSEFVASMISTGLNTGYVPKRTMDTLLLKKLAINAIINPVSALANCKNGLVFAKADSVYPALIPELGAEISRIIKRIPGIETKDEFSAENVIRYAFETSQSTCNNDSSMKVDYDRGNRTEIDYINGYFLKLGEEYGVDAKINRMLCKLIKE</sequence>
<organism evidence="9 10">
    <name type="scientific">Smittium mucronatum</name>
    <dbReference type="NCBI Taxonomy" id="133383"/>
    <lineage>
        <taxon>Eukaryota</taxon>
        <taxon>Fungi</taxon>
        <taxon>Fungi incertae sedis</taxon>
        <taxon>Zoopagomycota</taxon>
        <taxon>Kickxellomycotina</taxon>
        <taxon>Harpellomycetes</taxon>
        <taxon>Harpellales</taxon>
        <taxon>Legeriomycetaceae</taxon>
        <taxon>Smittium</taxon>
    </lineage>
</organism>